<proteinExistence type="predicted"/>
<feature type="transmembrane region" description="Helical" evidence="1">
    <location>
        <begin position="32"/>
        <end position="53"/>
    </location>
</feature>
<reference evidence="2 3" key="1">
    <citation type="journal article" date="2021" name="J. Hered.">
        <title>A chromosome-level genome assembly of the parasitoid wasp, Cotesia glomerata (Hymenoptera: Braconidae).</title>
        <authorList>
            <person name="Pinto B.J."/>
            <person name="Weis J.J."/>
            <person name="Gamble T."/>
            <person name="Ode P.J."/>
            <person name="Paul R."/>
            <person name="Zaspel J.M."/>
        </authorList>
    </citation>
    <scope>NUCLEOTIDE SEQUENCE [LARGE SCALE GENOMIC DNA]</scope>
    <source>
        <strain evidence="2">CgM1</strain>
    </source>
</reference>
<keyword evidence="1" id="KW-1133">Transmembrane helix</keyword>
<organism evidence="2 3">
    <name type="scientific">Cotesia glomerata</name>
    <name type="common">Lepidopteran parasitic wasp</name>
    <name type="synonym">Apanteles glomeratus</name>
    <dbReference type="NCBI Taxonomy" id="32391"/>
    <lineage>
        <taxon>Eukaryota</taxon>
        <taxon>Metazoa</taxon>
        <taxon>Ecdysozoa</taxon>
        <taxon>Arthropoda</taxon>
        <taxon>Hexapoda</taxon>
        <taxon>Insecta</taxon>
        <taxon>Pterygota</taxon>
        <taxon>Neoptera</taxon>
        <taxon>Endopterygota</taxon>
        <taxon>Hymenoptera</taxon>
        <taxon>Apocrita</taxon>
        <taxon>Ichneumonoidea</taxon>
        <taxon>Braconidae</taxon>
        <taxon>Microgastrinae</taxon>
        <taxon>Cotesia</taxon>
    </lineage>
</organism>
<keyword evidence="3" id="KW-1185">Reference proteome</keyword>
<keyword evidence="1" id="KW-0472">Membrane</keyword>
<evidence type="ECO:0000313" key="2">
    <source>
        <dbReference type="EMBL" id="KAH0550080.1"/>
    </source>
</evidence>
<evidence type="ECO:0000256" key="1">
    <source>
        <dbReference type="SAM" id="Phobius"/>
    </source>
</evidence>
<keyword evidence="1" id="KW-0812">Transmembrane</keyword>
<dbReference type="EMBL" id="JAHXZJ010001864">
    <property type="protein sequence ID" value="KAH0550080.1"/>
    <property type="molecule type" value="Genomic_DNA"/>
</dbReference>
<protein>
    <submittedName>
        <fullName evidence="2">Uncharacterized protein</fullName>
    </submittedName>
</protein>
<dbReference type="Proteomes" id="UP000826195">
    <property type="component" value="Unassembled WGS sequence"/>
</dbReference>
<gene>
    <name evidence="2" type="ORF">KQX54_017315</name>
</gene>
<accession>A0AAV7ICT7</accession>
<name>A0AAV7ICT7_COTGL</name>
<evidence type="ECO:0000313" key="3">
    <source>
        <dbReference type="Proteomes" id="UP000826195"/>
    </source>
</evidence>
<comment type="caution">
    <text evidence="2">The sequence shown here is derived from an EMBL/GenBank/DDBJ whole genome shotgun (WGS) entry which is preliminary data.</text>
</comment>
<dbReference type="AlphaFoldDB" id="A0AAV7ICT7"/>
<sequence length="137" mass="16233">MFYCRYALNGVKEKFQHKLNRGRGVEAREKRFQLVFCFLVQVMLSITITIIYTEYGGDEDERKPFLESGLFLSIFHPRNQSRVYRPGMKVLERKIRSIKGTSHLTPPNPWKLLYGIFNRTLDESVKEYKINENLIIL</sequence>